<dbReference type="InterPro" id="IPR023332">
    <property type="entry name" value="Proteasome_alpha-type"/>
</dbReference>
<keyword evidence="3" id="KW-0963">Cytoplasm</keyword>
<comment type="subcellular location">
    <subcellularLocation>
        <location evidence="2">Cytoplasm</location>
    </subcellularLocation>
    <subcellularLocation>
        <location evidence="1">Nucleus</location>
    </subcellularLocation>
</comment>
<evidence type="ECO:0000256" key="1">
    <source>
        <dbReference type="ARBA" id="ARBA00004123"/>
    </source>
</evidence>
<dbReference type="InterPro" id="IPR001353">
    <property type="entry name" value="Proteasome_sua/b"/>
</dbReference>
<evidence type="ECO:0000313" key="7">
    <source>
        <dbReference type="EMBL" id="QWW25700.1"/>
    </source>
</evidence>
<reference evidence="7" key="1">
    <citation type="submission" date="2021-06" db="EMBL/GenBank/DDBJ databases">
        <title>Candida auris outbreak in lebanese hospital.</title>
        <authorList>
            <person name="Finianos M."/>
        </authorList>
    </citation>
    <scope>NUCLEOTIDE SEQUENCE</scope>
    <source>
        <strain evidence="7">CA7LBN</strain>
    </source>
</reference>
<dbReference type="PROSITE" id="PS00854">
    <property type="entry name" value="PROTEASOME_BETA_1"/>
    <property type="match status" value="1"/>
</dbReference>
<dbReference type="InterPro" id="IPR016050">
    <property type="entry name" value="Proteasome_bsu_CS"/>
</dbReference>
<comment type="similarity">
    <text evidence="6">Belongs to the peptidase T1A family.</text>
</comment>
<organism evidence="7">
    <name type="scientific">Candidozyma auris</name>
    <name type="common">Yeast</name>
    <name type="synonym">Candida auris</name>
    <dbReference type="NCBI Taxonomy" id="498019"/>
    <lineage>
        <taxon>Eukaryota</taxon>
        <taxon>Fungi</taxon>
        <taxon>Dikarya</taxon>
        <taxon>Ascomycota</taxon>
        <taxon>Saccharomycotina</taxon>
        <taxon>Pichiomycetes</taxon>
        <taxon>Metschnikowiaceae</taxon>
        <taxon>Candidozyma</taxon>
    </lineage>
</organism>
<dbReference type="NCBIfam" id="NF003075">
    <property type="entry name" value="PRK03996.1"/>
    <property type="match status" value="1"/>
</dbReference>
<name>A0A8F2W5J2_CANAR</name>
<dbReference type="GO" id="GO:0019773">
    <property type="term" value="C:proteasome core complex, alpha-subunit complex"/>
    <property type="evidence" value="ECO:0007669"/>
    <property type="project" value="UniProtKB-UniRule"/>
</dbReference>
<evidence type="ECO:0000256" key="5">
    <source>
        <dbReference type="ARBA" id="ARBA00023242"/>
    </source>
</evidence>
<dbReference type="Gene3D" id="3.60.20.10">
    <property type="entry name" value="Glutamine Phosphoribosylpyrophosphate, subunit 1, domain 1"/>
    <property type="match status" value="1"/>
</dbReference>
<sequence length="362" mass="40088">MSIYSAVQHTEGRPNGVSDLEEANDVTVISAQLSSDELVSNEDITTTHSIIEAGRHESEQKEKEKTEVKYNNANGQLVVSFNIWNILKKGAINLVLPFINGIMLGFGEIFAHEVGFKYGFVGARVQPPRRQVEYASEAVKRGMSAVGVKGASCVVLGCEKRTTLKLQDPRITPSKICKVDGHVMLTFAGLNADARILVDKARVEAQSHRLNLEDPVSIEYLTKYVAGVQQKYTQSGGVRPFGIATMIAGFDVNDTTPRLYQTEPSGVYNAWRAHAIGRSAKTVKEFLEKNYEENQTDEQTIKLAVKSLLEVVQTGAKNIEISVLRPHGKIEELPVEEIQKYVEEIEAEKQAEAEKKKPSSRD</sequence>
<evidence type="ECO:0000256" key="4">
    <source>
        <dbReference type="ARBA" id="ARBA00022942"/>
    </source>
</evidence>
<dbReference type="PANTHER" id="PTHR11599">
    <property type="entry name" value="PROTEASOME SUBUNIT ALPHA/BETA"/>
    <property type="match status" value="1"/>
</dbReference>
<dbReference type="AlphaFoldDB" id="A0A8F2W5J2"/>
<evidence type="ECO:0000256" key="2">
    <source>
        <dbReference type="ARBA" id="ARBA00004496"/>
    </source>
</evidence>
<dbReference type="CDD" id="cd03755">
    <property type="entry name" value="proteasome_alpha_type_7"/>
    <property type="match status" value="1"/>
</dbReference>
<dbReference type="Pfam" id="PF00227">
    <property type="entry name" value="Proteasome"/>
    <property type="match status" value="1"/>
</dbReference>
<dbReference type="GO" id="GO:0005741">
    <property type="term" value="C:mitochondrial outer membrane"/>
    <property type="evidence" value="ECO:0007669"/>
    <property type="project" value="InterPro"/>
</dbReference>
<dbReference type="GO" id="GO:0005634">
    <property type="term" value="C:nucleus"/>
    <property type="evidence" value="ECO:0007669"/>
    <property type="project" value="UniProtKB-SubCell"/>
</dbReference>
<proteinExistence type="inferred from homology"/>
<keyword evidence="5" id="KW-0539">Nucleus</keyword>
<dbReference type="SUPFAM" id="SSF56235">
    <property type="entry name" value="N-terminal nucleophile aminohydrolases (Ntn hydrolases)"/>
    <property type="match status" value="1"/>
</dbReference>
<dbReference type="Proteomes" id="UP000825438">
    <property type="component" value="Chromosome VII"/>
</dbReference>
<evidence type="ECO:0008006" key="8">
    <source>
        <dbReference type="Google" id="ProtNLM"/>
    </source>
</evidence>
<dbReference type="InterPro" id="IPR013262">
    <property type="entry name" value="OMP_MIM1/TOM13_mt"/>
</dbReference>
<dbReference type="FunFam" id="3.60.20.10:FF:000004">
    <property type="entry name" value="Proteasome subunit alpha type-4"/>
    <property type="match status" value="1"/>
</dbReference>
<dbReference type="EMBL" id="CP076755">
    <property type="protein sequence ID" value="QWW25700.1"/>
    <property type="molecule type" value="Genomic_DNA"/>
</dbReference>
<keyword evidence="4 6" id="KW-0647">Proteasome</keyword>
<dbReference type="InterPro" id="IPR050115">
    <property type="entry name" value="Proteasome_alpha"/>
</dbReference>
<dbReference type="PROSITE" id="PS51475">
    <property type="entry name" value="PROTEASOME_ALPHA_2"/>
    <property type="match status" value="1"/>
</dbReference>
<accession>A0A8F2W5J2</accession>
<evidence type="ECO:0000256" key="6">
    <source>
        <dbReference type="PROSITE-ProRule" id="PRU00808"/>
    </source>
</evidence>
<dbReference type="GO" id="GO:0043161">
    <property type="term" value="P:proteasome-mediated ubiquitin-dependent protein catabolic process"/>
    <property type="evidence" value="ECO:0007669"/>
    <property type="project" value="UniProtKB-ARBA"/>
</dbReference>
<gene>
    <name evidence="7" type="ORF">CA7LBN_004604</name>
</gene>
<dbReference type="Pfam" id="PF08219">
    <property type="entry name" value="TOM13"/>
    <property type="match status" value="1"/>
</dbReference>
<dbReference type="InterPro" id="IPR029055">
    <property type="entry name" value="Ntn_hydrolases_N"/>
</dbReference>
<dbReference type="GO" id="GO:0010499">
    <property type="term" value="P:proteasomal ubiquitin-independent protein catabolic process"/>
    <property type="evidence" value="ECO:0007669"/>
    <property type="project" value="UniProtKB-ARBA"/>
</dbReference>
<evidence type="ECO:0000256" key="3">
    <source>
        <dbReference type="ARBA" id="ARBA00022490"/>
    </source>
</evidence>
<protein>
    <recommendedName>
        <fullName evidence="8">Proteasome endopeptidase complex</fullName>
    </recommendedName>
</protein>